<keyword evidence="1" id="KW-0472">Membrane</keyword>
<dbReference type="InParanoid" id="A0A517SKD2"/>
<protein>
    <submittedName>
        <fullName evidence="2">Uncharacterized protein</fullName>
    </submittedName>
</protein>
<dbReference type="EMBL" id="CP036271">
    <property type="protein sequence ID" value="QDT56583.1"/>
    <property type="molecule type" value="Genomic_DNA"/>
</dbReference>
<sequence>MIVRRIGFAAITLSIWALLVRAVLGVATHRTDWDGVLCGPWGCTPPLSVILACHAAWALTVFPAAAFAWRHLPGSAVIHLAKCLAFGSSFVLTVIATFAIYSHLRVELRPARYLGQRVAVDALAYVDLPVLEILFAASFLGVANAIFKRSANRGAPPKTA</sequence>
<evidence type="ECO:0000313" key="3">
    <source>
        <dbReference type="Proteomes" id="UP000315700"/>
    </source>
</evidence>
<dbReference type="KEGG" id="ccos:Pan44_46390"/>
<proteinExistence type="predicted"/>
<keyword evidence="1" id="KW-0812">Transmembrane</keyword>
<feature type="transmembrane region" description="Helical" evidence="1">
    <location>
        <begin position="122"/>
        <end position="147"/>
    </location>
</feature>
<accession>A0A517SKD2</accession>
<evidence type="ECO:0000313" key="2">
    <source>
        <dbReference type="EMBL" id="QDT56583.1"/>
    </source>
</evidence>
<dbReference type="Proteomes" id="UP000315700">
    <property type="component" value="Chromosome"/>
</dbReference>
<name>A0A517SKD2_9PLAN</name>
<feature type="transmembrane region" description="Helical" evidence="1">
    <location>
        <begin position="49"/>
        <end position="69"/>
    </location>
</feature>
<gene>
    <name evidence="2" type="ORF">Pan44_46390</name>
</gene>
<keyword evidence="1" id="KW-1133">Transmembrane helix</keyword>
<feature type="transmembrane region" description="Helical" evidence="1">
    <location>
        <begin position="81"/>
        <end position="102"/>
    </location>
</feature>
<dbReference type="AlphaFoldDB" id="A0A517SKD2"/>
<organism evidence="2 3">
    <name type="scientific">Caulifigura coniformis</name>
    <dbReference type="NCBI Taxonomy" id="2527983"/>
    <lineage>
        <taxon>Bacteria</taxon>
        <taxon>Pseudomonadati</taxon>
        <taxon>Planctomycetota</taxon>
        <taxon>Planctomycetia</taxon>
        <taxon>Planctomycetales</taxon>
        <taxon>Planctomycetaceae</taxon>
        <taxon>Caulifigura</taxon>
    </lineage>
</organism>
<reference evidence="2 3" key="1">
    <citation type="submission" date="2019-02" db="EMBL/GenBank/DDBJ databases">
        <title>Deep-cultivation of Planctomycetes and their phenomic and genomic characterization uncovers novel biology.</title>
        <authorList>
            <person name="Wiegand S."/>
            <person name="Jogler M."/>
            <person name="Boedeker C."/>
            <person name="Pinto D."/>
            <person name="Vollmers J."/>
            <person name="Rivas-Marin E."/>
            <person name="Kohn T."/>
            <person name="Peeters S.H."/>
            <person name="Heuer A."/>
            <person name="Rast P."/>
            <person name="Oberbeckmann S."/>
            <person name="Bunk B."/>
            <person name="Jeske O."/>
            <person name="Meyerdierks A."/>
            <person name="Storesund J.E."/>
            <person name="Kallscheuer N."/>
            <person name="Luecker S."/>
            <person name="Lage O.M."/>
            <person name="Pohl T."/>
            <person name="Merkel B.J."/>
            <person name="Hornburger P."/>
            <person name="Mueller R.-W."/>
            <person name="Bruemmer F."/>
            <person name="Labrenz M."/>
            <person name="Spormann A.M."/>
            <person name="Op den Camp H."/>
            <person name="Overmann J."/>
            <person name="Amann R."/>
            <person name="Jetten M.S.M."/>
            <person name="Mascher T."/>
            <person name="Medema M.H."/>
            <person name="Devos D.P."/>
            <person name="Kaster A.-K."/>
            <person name="Ovreas L."/>
            <person name="Rohde M."/>
            <person name="Galperin M.Y."/>
            <person name="Jogler C."/>
        </authorList>
    </citation>
    <scope>NUCLEOTIDE SEQUENCE [LARGE SCALE GENOMIC DNA]</scope>
    <source>
        <strain evidence="2 3">Pan44</strain>
    </source>
</reference>
<evidence type="ECO:0000256" key="1">
    <source>
        <dbReference type="SAM" id="Phobius"/>
    </source>
</evidence>
<keyword evidence="3" id="KW-1185">Reference proteome</keyword>